<dbReference type="EMBL" id="JAAMRR010001594">
    <property type="protein sequence ID" value="NGX99480.1"/>
    <property type="molecule type" value="Genomic_DNA"/>
</dbReference>
<evidence type="ECO:0000313" key="2">
    <source>
        <dbReference type="EMBL" id="NGX99480.1"/>
    </source>
</evidence>
<evidence type="ECO:0000256" key="1">
    <source>
        <dbReference type="SAM" id="SignalP"/>
    </source>
</evidence>
<dbReference type="PROSITE" id="PS51257">
    <property type="entry name" value="PROKAR_LIPOPROTEIN"/>
    <property type="match status" value="1"/>
</dbReference>
<keyword evidence="3" id="KW-1185">Reference proteome</keyword>
<protein>
    <submittedName>
        <fullName evidence="2">TolC family protein</fullName>
    </submittedName>
</protein>
<accession>A0A7C9RL41</accession>
<dbReference type="AlphaFoldDB" id="A0A7C9RL41"/>
<feature type="signal peptide" evidence="1">
    <location>
        <begin position="1"/>
        <end position="26"/>
    </location>
</feature>
<feature type="chain" id="PRO_5029016723" evidence="1">
    <location>
        <begin position="27"/>
        <end position="477"/>
    </location>
</feature>
<evidence type="ECO:0000313" key="3">
    <source>
        <dbReference type="Proteomes" id="UP000480266"/>
    </source>
</evidence>
<comment type="caution">
    <text evidence="2">The sequence shown here is derived from an EMBL/GenBank/DDBJ whole genome shotgun (WGS) entry which is preliminary data.</text>
</comment>
<dbReference type="PANTHER" id="PTHR30203:SF24">
    <property type="entry name" value="BLR4935 PROTEIN"/>
    <property type="match status" value="1"/>
</dbReference>
<organism evidence="2 3">
    <name type="scientific">Candidatus Afipia apatlaquensis</name>
    <dbReference type="NCBI Taxonomy" id="2712852"/>
    <lineage>
        <taxon>Bacteria</taxon>
        <taxon>Pseudomonadati</taxon>
        <taxon>Pseudomonadota</taxon>
        <taxon>Alphaproteobacteria</taxon>
        <taxon>Hyphomicrobiales</taxon>
        <taxon>Nitrobacteraceae</taxon>
        <taxon>Afipia</taxon>
    </lineage>
</organism>
<dbReference type="SUPFAM" id="SSF56954">
    <property type="entry name" value="Outer membrane efflux proteins (OEP)"/>
    <property type="match status" value="1"/>
</dbReference>
<dbReference type="Gene3D" id="1.20.1600.10">
    <property type="entry name" value="Outer membrane efflux proteins (OEP)"/>
    <property type="match status" value="1"/>
</dbReference>
<proteinExistence type="predicted"/>
<gene>
    <name evidence="2" type="ORF">G4V63_31115</name>
</gene>
<dbReference type="GO" id="GO:0015562">
    <property type="term" value="F:efflux transmembrane transporter activity"/>
    <property type="evidence" value="ECO:0007669"/>
    <property type="project" value="InterPro"/>
</dbReference>
<keyword evidence="1" id="KW-0732">Signal</keyword>
<sequence length="477" mass="51739">MTFTSRRSGRWMVAGAAILLSGCASFSPDGGMGIVTATVSRDLGKDAAALRTPDETSAARSTVKRLLSKPLSADAAVQIALLNNRGLQAAYNELTIEEARAVEASLPPNPAISLSRIAGSVEVEVERRIVANVLALATLPVRSEIAAARFRQAQTIALSETLRIAADTRRAYYRAVSASELASFLAQAQSGAETAAKFAIRLGETGGMNKLDQAREQVFYADLTAQLAVMRQRAASERESLIRAMGLWGDDLAFKMAAALPPLPSRPQSLPGIETEAVRRHVDLQIGRLELDALAKSWGLTQATRFINVLDAGFAGKTTREKATGEKLRDRGFDVELQIPVFDFGEVRVREAEATYMNAVNRLMERAVNVRSEARDAYRSYRSAYDIAIHYQREVLPLRKIISDETLLRYNGMLIDVFALLAEARQRIAATTAAIEAKRDFWLATTNLNTAVMGGGVPGRSETARAMSGASAEAPQH</sequence>
<dbReference type="Proteomes" id="UP000480266">
    <property type="component" value="Unassembled WGS sequence"/>
</dbReference>
<reference evidence="2" key="1">
    <citation type="submission" date="2020-02" db="EMBL/GenBank/DDBJ databases">
        <title>Draft genome sequence of Candidatus Afipia apatlaquensis IBT-C3, a potential strain for decolorization of textile dyes.</title>
        <authorList>
            <person name="Sanchez-Reyes A."/>
            <person name="Breton-Deval L."/>
            <person name="Mangelson H."/>
            <person name="Sanchez-Flores A."/>
        </authorList>
    </citation>
    <scope>NUCLEOTIDE SEQUENCE [LARGE SCALE GENOMIC DNA]</scope>
    <source>
        <strain evidence="2">IBT-C3</strain>
    </source>
</reference>
<name>A0A7C9RL41_9BRAD</name>
<dbReference type="PANTHER" id="PTHR30203">
    <property type="entry name" value="OUTER MEMBRANE CATION EFFLUX PROTEIN"/>
    <property type="match status" value="1"/>
</dbReference>
<dbReference type="InterPro" id="IPR010131">
    <property type="entry name" value="MdtP/NodT-like"/>
</dbReference>